<dbReference type="Proteomes" id="UP001596500">
    <property type="component" value="Unassembled WGS sequence"/>
</dbReference>
<accession>A0ABW2RPC3</accession>
<dbReference type="RefSeq" id="WP_379866890.1">
    <property type="nucleotide sequence ID" value="NZ_JBHTBW010000062.1"/>
</dbReference>
<dbReference type="Gene3D" id="3.40.50.10780">
    <property type="entry name" value="Dipeptide transport protein"/>
    <property type="match status" value="1"/>
</dbReference>
<evidence type="ECO:0000313" key="1">
    <source>
        <dbReference type="EMBL" id="MFC7442784.1"/>
    </source>
</evidence>
<gene>
    <name evidence="1" type="ORF">ACFQNG_17060</name>
</gene>
<keyword evidence="2" id="KW-1185">Reference proteome</keyword>
<organism evidence="1 2">
    <name type="scientific">Laceyella putida</name>
    <dbReference type="NCBI Taxonomy" id="110101"/>
    <lineage>
        <taxon>Bacteria</taxon>
        <taxon>Bacillati</taxon>
        <taxon>Bacillota</taxon>
        <taxon>Bacilli</taxon>
        <taxon>Bacillales</taxon>
        <taxon>Thermoactinomycetaceae</taxon>
        <taxon>Laceyella</taxon>
    </lineage>
</organism>
<dbReference type="Gene3D" id="3.30.1360.130">
    <property type="entry name" value="Dipeptide transport protein"/>
    <property type="match status" value="1"/>
</dbReference>
<name>A0ABW2RPC3_9BACL</name>
<dbReference type="InterPro" id="IPR027476">
    <property type="entry name" value="DppA_N"/>
</dbReference>
<dbReference type="EMBL" id="JBHTBW010000062">
    <property type="protein sequence ID" value="MFC7442784.1"/>
    <property type="molecule type" value="Genomic_DNA"/>
</dbReference>
<dbReference type="Pfam" id="PF04951">
    <property type="entry name" value="Peptidase_M55"/>
    <property type="match status" value="1"/>
</dbReference>
<protein>
    <submittedName>
        <fullName evidence="1">M55 family metallopeptidase</fullName>
    </submittedName>
</protein>
<comment type="caution">
    <text evidence="1">The sequence shown here is derived from an EMBL/GenBank/DDBJ whole genome shotgun (WGS) entry which is preliminary data.</text>
</comment>
<proteinExistence type="predicted"/>
<sequence>MKLYISVDMEGISGIHDRSYILPDRLNYQRGRQLMTEDVNVVVETALACGAREIVVADSHFEGNNLLIERLHPQARLISGFQRSGYMMHGLDGSYDGVLLLGYHARSGASGLLSHTMTPIVRNCRINGQVVGEFGLNAIYAGLFDVPVWLVSGDDQLALEAKQLVPTVHTAVVKETVSWQAAKCLPLEESRAVLRRRTQEAIQRRGEGRPLKTSHPLEMKVEFSHRGQAEMAALLPQAELDRETTVTISIQQPQALLTTLGAMLALAGQV</sequence>
<dbReference type="InterPro" id="IPR036177">
    <property type="entry name" value="Peptidase_M55_sf"/>
</dbReference>
<dbReference type="PIRSF" id="PIRSF015853">
    <property type="entry name" value="Pep_DppA"/>
    <property type="match status" value="1"/>
</dbReference>
<dbReference type="InterPro" id="IPR007035">
    <property type="entry name" value="Peptidase_M55"/>
</dbReference>
<dbReference type="CDD" id="cd08663">
    <property type="entry name" value="DAP_dppA_1"/>
    <property type="match status" value="1"/>
</dbReference>
<reference evidence="2" key="1">
    <citation type="journal article" date="2019" name="Int. J. Syst. Evol. Microbiol.">
        <title>The Global Catalogue of Microorganisms (GCM) 10K type strain sequencing project: providing services to taxonomists for standard genome sequencing and annotation.</title>
        <authorList>
            <consortium name="The Broad Institute Genomics Platform"/>
            <consortium name="The Broad Institute Genome Sequencing Center for Infectious Disease"/>
            <person name="Wu L."/>
            <person name="Ma J."/>
        </authorList>
    </citation>
    <scope>NUCLEOTIDE SEQUENCE [LARGE SCALE GENOMIC DNA]</scope>
    <source>
        <strain evidence="2">CGMCC 1.12942</strain>
    </source>
</reference>
<evidence type="ECO:0000313" key="2">
    <source>
        <dbReference type="Proteomes" id="UP001596500"/>
    </source>
</evidence>
<dbReference type="SUPFAM" id="SSF63992">
    <property type="entry name" value="Dipeptide transport protein"/>
    <property type="match status" value="1"/>
</dbReference>